<evidence type="ECO:0008006" key="4">
    <source>
        <dbReference type="Google" id="ProtNLM"/>
    </source>
</evidence>
<evidence type="ECO:0000313" key="2">
    <source>
        <dbReference type="EMBL" id="PAV20715.1"/>
    </source>
</evidence>
<sequence length="665" mass="74825">MLQAGRRSLSIRAFTHGQQGPSECVRRTLSRTTRSSSAIAISSSVNQPEDAATTSETNTSRKEDIRMATINNYVSKNLQTKYDSLLDSLDRDEANPNRTWGYYVDYLDFTRDGNLPLQIHQRVLRKCAPHPSEVRKTFALSLRTNFMGVKPHRHETRFLEVMNNMRRGGHIPDVADYEHILAHFAAVGHYIGSAQILQEIIQLGLKPRTATYGLCLQAIAYRLTLPCPKDDVARLQKQCSDLNKHILKRIQERHKVIPSVCLDLAHRIMKDTNDSETFMSILKTAYGIDINFLDRHALVSEGAPEKPIPFSTASLTTLVDFLGKAEKLSQMVSAFEVLTAPLSVGPFESRSNNFEDDDDEDFFIPSDSNPSPPPFAKPNITTYNTLIRHCCIQKSIGLASHYVKTVIKLDEASSSRLKADIFAMPLSEVPSPDLQLNIDTLRPLLGLAKRTRNNGILKWFVPAFRNIRRRKREELSFYSGLLLKQQAQLNPQFFSASMTNPQDTSDQDSPAEGAIYSVKSLSSPDSTVSFFTSSVSLPSEPASSPQASSTEQLDDNSPESDKGIIDHSPVQVPEKRFDLALHVRLLERDVAALKELDSRLGEALERLTTRTKEKLGRRVWDGKNIYLRDANARLLDQLIRKLLRKLSRILICCSDAFVIILLSRY</sequence>
<evidence type="ECO:0000313" key="3">
    <source>
        <dbReference type="Proteomes" id="UP000217199"/>
    </source>
</evidence>
<keyword evidence="3" id="KW-1185">Reference proteome</keyword>
<feature type="region of interest" description="Disordered" evidence="1">
    <location>
        <begin position="532"/>
        <end position="567"/>
    </location>
</feature>
<dbReference type="OrthoDB" id="276151at2759"/>
<gene>
    <name evidence="2" type="ORF">PNOK_0334200</name>
</gene>
<dbReference type="Proteomes" id="UP000217199">
    <property type="component" value="Unassembled WGS sequence"/>
</dbReference>
<dbReference type="Pfam" id="PF13812">
    <property type="entry name" value="PPR_3"/>
    <property type="match status" value="1"/>
</dbReference>
<proteinExistence type="predicted"/>
<dbReference type="AlphaFoldDB" id="A0A286UMN9"/>
<dbReference type="EMBL" id="NBII01000003">
    <property type="protein sequence ID" value="PAV20715.1"/>
    <property type="molecule type" value="Genomic_DNA"/>
</dbReference>
<protein>
    <recommendedName>
        <fullName evidence="4">Pentatricopeptide repeat-containing</fullName>
    </recommendedName>
</protein>
<reference evidence="2 3" key="1">
    <citation type="journal article" date="2017" name="Mol. Ecol.">
        <title>Comparative and population genomic landscape of Phellinus noxius: A hypervariable fungus causing root rot in trees.</title>
        <authorList>
            <person name="Chung C.L."/>
            <person name="Lee T.J."/>
            <person name="Akiba M."/>
            <person name="Lee H.H."/>
            <person name="Kuo T.H."/>
            <person name="Liu D."/>
            <person name="Ke H.M."/>
            <person name="Yokoi T."/>
            <person name="Roa M.B."/>
            <person name="Lu M.J."/>
            <person name="Chang Y.Y."/>
            <person name="Ann P.J."/>
            <person name="Tsai J.N."/>
            <person name="Chen C.Y."/>
            <person name="Tzean S.S."/>
            <person name="Ota Y."/>
            <person name="Hattori T."/>
            <person name="Sahashi N."/>
            <person name="Liou R.F."/>
            <person name="Kikuchi T."/>
            <person name="Tsai I.J."/>
        </authorList>
    </citation>
    <scope>NUCLEOTIDE SEQUENCE [LARGE SCALE GENOMIC DNA]</scope>
    <source>
        <strain evidence="2 3">FFPRI411160</strain>
    </source>
</reference>
<feature type="compositionally biased region" description="Low complexity" evidence="1">
    <location>
        <begin position="532"/>
        <end position="551"/>
    </location>
</feature>
<dbReference type="STRING" id="2282107.A0A286UMN9"/>
<organism evidence="2 3">
    <name type="scientific">Pyrrhoderma noxium</name>
    <dbReference type="NCBI Taxonomy" id="2282107"/>
    <lineage>
        <taxon>Eukaryota</taxon>
        <taxon>Fungi</taxon>
        <taxon>Dikarya</taxon>
        <taxon>Basidiomycota</taxon>
        <taxon>Agaricomycotina</taxon>
        <taxon>Agaricomycetes</taxon>
        <taxon>Hymenochaetales</taxon>
        <taxon>Hymenochaetaceae</taxon>
        <taxon>Pyrrhoderma</taxon>
    </lineage>
</organism>
<comment type="caution">
    <text evidence="2">The sequence shown here is derived from an EMBL/GenBank/DDBJ whole genome shotgun (WGS) entry which is preliminary data.</text>
</comment>
<feature type="region of interest" description="Disordered" evidence="1">
    <location>
        <begin position="36"/>
        <end position="62"/>
    </location>
</feature>
<accession>A0A286UMN9</accession>
<dbReference type="InParanoid" id="A0A286UMN9"/>
<dbReference type="InterPro" id="IPR002885">
    <property type="entry name" value="PPR_rpt"/>
</dbReference>
<evidence type="ECO:0000256" key="1">
    <source>
        <dbReference type="SAM" id="MobiDB-lite"/>
    </source>
</evidence>
<name>A0A286UMN9_9AGAM</name>